<accession>A0ABM5SYK9</accession>
<reference evidence="3" key="1">
    <citation type="submission" date="2015-02" db="EMBL/GenBank/DDBJ databases">
        <title>Complete Genome Sequencing of Pandoraea vervacti NS15 sp. nov.</title>
        <authorList>
            <person name="Chan K.-G."/>
        </authorList>
    </citation>
    <scope>NUCLEOTIDE SEQUENCE [LARGE SCALE GENOMIC DNA]</scope>
    <source>
        <strain evidence="3">NS15</strain>
    </source>
</reference>
<feature type="compositionally biased region" description="Basic and acidic residues" evidence="1">
    <location>
        <begin position="79"/>
        <end position="102"/>
    </location>
</feature>
<sequence>MNTIAPSTTVPFVTVTLAPPSTGAAKHALGTQLNHARQFRPDGAWVGAGTSCHTVHATITLSANSQVSINVRSAAESVRPGDRRSGVVGDKGDKGDKGDDWRQNVYTGAMQRCAVVGDREDDARQAVDGGAAQRSGVVNDEDDESLREAYSGAAKRSGFASDDEDESLREVYSGAVRRSSYGSDNERSEETRSAADARRTRYYAPQTDIIGDEE</sequence>
<dbReference type="Proteomes" id="UP000035085">
    <property type="component" value="Chromosome"/>
</dbReference>
<feature type="region of interest" description="Disordered" evidence="1">
    <location>
        <begin position="73"/>
        <end position="102"/>
    </location>
</feature>
<feature type="region of interest" description="Disordered" evidence="1">
    <location>
        <begin position="157"/>
        <end position="214"/>
    </location>
</feature>
<protein>
    <submittedName>
        <fullName evidence="2">Uncharacterized protein</fullName>
    </submittedName>
</protein>
<feature type="compositionally biased region" description="Basic and acidic residues" evidence="1">
    <location>
        <begin position="184"/>
        <end position="199"/>
    </location>
</feature>
<name>A0ABM5SYK9_9BURK</name>
<dbReference type="RefSeq" id="WP_044455876.1">
    <property type="nucleotide sequence ID" value="NZ_CP010897.2"/>
</dbReference>
<evidence type="ECO:0000256" key="1">
    <source>
        <dbReference type="SAM" id="MobiDB-lite"/>
    </source>
</evidence>
<dbReference type="EMBL" id="CP010897">
    <property type="protein sequence ID" value="AJP57667.1"/>
    <property type="molecule type" value="Genomic_DNA"/>
</dbReference>
<evidence type="ECO:0000313" key="2">
    <source>
        <dbReference type="EMBL" id="AJP57667.1"/>
    </source>
</evidence>
<organism evidence="2 3">
    <name type="scientific">Pandoraea vervacti</name>
    <dbReference type="NCBI Taxonomy" id="656178"/>
    <lineage>
        <taxon>Bacteria</taxon>
        <taxon>Pseudomonadati</taxon>
        <taxon>Pseudomonadota</taxon>
        <taxon>Betaproteobacteria</taxon>
        <taxon>Burkholderiales</taxon>
        <taxon>Burkholderiaceae</taxon>
        <taxon>Pandoraea</taxon>
    </lineage>
</organism>
<keyword evidence="3" id="KW-1185">Reference proteome</keyword>
<evidence type="ECO:0000313" key="3">
    <source>
        <dbReference type="Proteomes" id="UP000035085"/>
    </source>
</evidence>
<proteinExistence type="predicted"/>
<gene>
    <name evidence="2" type="ORF">UC34_13045</name>
</gene>